<reference evidence="1" key="1">
    <citation type="submission" date="2021-04" db="EMBL/GenBank/DDBJ databases">
        <authorList>
            <person name="Rodrigo-Torres L."/>
            <person name="Arahal R. D."/>
            <person name="Lucena T."/>
        </authorList>
    </citation>
    <scope>NUCLEOTIDE SEQUENCE</scope>
    <source>
        <strain evidence="1">CECT 9275</strain>
    </source>
</reference>
<evidence type="ECO:0000313" key="2">
    <source>
        <dbReference type="Proteomes" id="UP000680038"/>
    </source>
</evidence>
<keyword evidence="2" id="KW-1185">Reference proteome</keyword>
<comment type="caution">
    <text evidence="1">The sequence shown here is derived from an EMBL/GenBank/DDBJ whole genome shotgun (WGS) entry which is preliminary data.</text>
</comment>
<gene>
    <name evidence="1" type="ORF">DYBT9275_03117</name>
</gene>
<dbReference type="EMBL" id="CAJRAF010000002">
    <property type="protein sequence ID" value="CAG5003273.1"/>
    <property type="molecule type" value="Genomic_DNA"/>
</dbReference>
<dbReference type="Gene3D" id="2.60.120.260">
    <property type="entry name" value="Galactose-binding domain-like"/>
    <property type="match status" value="1"/>
</dbReference>
<dbReference type="InterPro" id="IPR013785">
    <property type="entry name" value="Aldolase_TIM"/>
</dbReference>
<name>A0A916JCV2_9BACT</name>
<dbReference type="Proteomes" id="UP000680038">
    <property type="component" value="Unassembled WGS sequence"/>
</dbReference>
<proteinExistence type="predicted"/>
<evidence type="ECO:0000313" key="1">
    <source>
        <dbReference type="EMBL" id="CAG5003273.1"/>
    </source>
</evidence>
<organism evidence="1 2">
    <name type="scientific">Dyadobacter helix</name>
    <dbReference type="NCBI Taxonomy" id="2822344"/>
    <lineage>
        <taxon>Bacteria</taxon>
        <taxon>Pseudomonadati</taxon>
        <taxon>Bacteroidota</taxon>
        <taxon>Cytophagia</taxon>
        <taxon>Cytophagales</taxon>
        <taxon>Spirosomataceae</taxon>
        <taxon>Dyadobacter</taxon>
    </lineage>
</organism>
<dbReference type="InterPro" id="IPR008979">
    <property type="entry name" value="Galactose-bd-like_sf"/>
</dbReference>
<dbReference type="RefSeq" id="WP_215239659.1">
    <property type="nucleotide sequence ID" value="NZ_CAJRAF010000002.1"/>
</dbReference>
<protein>
    <recommendedName>
        <fullName evidence="3">Alpha-galactosidase</fullName>
    </recommendedName>
</protein>
<dbReference type="SUPFAM" id="SSF49785">
    <property type="entry name" value="Galactose-binding domain-like"/>
    <property type="match status" value="1"/>
</dbReference>
<sequence length="805" mass="90357">MLERLSFAAIRNWLPIFCLLLSITKGTGQPVTKVYPGADEKTPSMAMYFDWINRNWYGSNEHKVLKALDFFSWMKAQYGMQMDVFLLDAGMFDNGPSCSSVPGRPAYGSLDSPWFTKAFPNGFHSIYQKATASGTRLGLWIGPDGYGDTADEAQKRVDLLVKLCTDFNLKVLKLDACSSDLRPEKEKYFIEAMRRARQSVPDLIVLNHRISLSPEAKKHTTTFLWEGKETYIDVNNFNEATAIHHRQGNMQRGYPPKLARLTEDHGICLSSALDFWEDDLILQAFNRSLILAPEIYGNPWLLKDEEFPTLARIYNLHRKYRDILVNGTALPEARYGYKAVSRGDSLTRFITLRNNSWDSKTFQLLADTSIGLGRAQRVIVKQVHPTEKVIGEYAFGDQVAVNVQPFRSALFMVSSENKDLSVRGVDYRITEDVAGKPVRIQLLGKPGTTRTVKVNPAERHFKGAKLDGKPADAILKGTKVTFPGTVSTAPFHRKLGNLHKTTSPTTSQVMFYESMCFANDNNALEVRSLQRAGKTSFPEVQAARDAFFEDSLFVATGSWDKFAFDGDTTTYFNAYASIYTKGAIQPGALRLDLGKPTNCDQILLRNIPQSYETGEILFSNDLAKWQAAAARRIAHHLVITIPEGQSCRYIKITKAPLSVSEIEVFYKNQKLKNNNLKASNLFHSERVAAHSWTGSFTVTRADSGSYLALAIPGKYKTEDLFAGIMSGMDLIAPKDRSPSFPYNNWEHVDTSNGNVTFYFPLNASMRNKPLKITLFSADPAQVALQPEVWVTAYPEPFVKKELVLD</sequence>
<accession>A0A916JCV2</accession>
<dbReference type="InterPro" id="IPR017853">
    <property type="entry name" value="GH"/>
</dbReference>
<evidence type="ECO:0008006" key="3">
    <source>
        <dbReference type="Google" id="ProtNLM"/>
    </source>
</evidence>
<dbReference type="Gene3D" id="3.20.20.70">
    <property type="entry name" value="Aldolase class I"/>
    <property type="match status" value="1"/>
</dbReference>
<dbReference type="SUPFAM" id="SSF51445">
    <property type="entry name" value="(Trans)glycosidases"/>
    <property type="match status" value="1"/>
</dbReference>
<dbReference type="AlphaFoldDB" id="A0A916JCV2"/>